<dbReference type="PIRSF" id="PIRSF001430">
    <property type="entry name" value="tRNA_psdUrid_synth"/>
    <property type="match status" value="1"/>
</dbReference>
<dbReference type="PANTHER" id="PTHR11142">
    <property type="entry name" value="PSEUDOURIDYLATE SYNTHASE"/>
    <property type="match status" value="1"/>
</dbReference>
<evidence type="ECO:0000256" key="3">
    <source>
        <dbReference type="ARBA" id="ARBA00023235"/>
    </source>
</evidence>
<comment type="catalytic activity">
    <reaction evidence="4 7">
        <text>uridine(38/39/40) in tRNA = pseudouridine(38/39/40) in tRNA</text>
        <dbReference type="Rhea" id="RHEA:22376"/>
        <dbReference type="Rhea" id="RHEA-COMP:10085"/>
        <dbReference type="Rhea" id="RHEA-COMP:10087"/>
        <dbReference type="ChEBI" id="CHEBI:65314"/>
        <dbReference type="ChEBI" id="CHEBI:65315"/>
        <dbReference type="EC" id="5.4.99.12"/>
    </reaction>
</comment>
<proteinExistence type="inferred from homology"/>
<dbReference type="STRING" id="477690.SAMN05216474_1239"/>
<dbReference type="GO" id="GO:0160147">
    <property type="term" value="F:tRNA pseudouridine(38-40) synthase activity"/>
    <property type="evidence" value="ECO:0007669"/>
    <property type="project" value="UniProtKB-EC"/>
</dbReference>
<dbReference type="GO" id="GO:0003723">
    <property type="term" value="F:RNA binding"/>
    <property type="evidence" value="ECO:0007669"/>
    <property type="project" value="InterPro"/>
</dbReference>
<comment type="caution">
    <text evidence="4">Lacks conserved residue(s) required for the propagation of feature annotation.</text>
</comment>
<dbReference type="EMBL" id="FPAS01000001">
    <property type="protein sequence ID" value="SFT54777.1"/>
    <property type="molecule type" value="Genomic_DNA"/>
</dbReference>
<evidence type="ECO:0000256" key="6">
    <source>
        <dbReference type="PIRSR" id="PIRSR001430-2"/>
    </source>
</evidence>
<evidence type="ECO:0000256" key="2">
    <source>
        <dbReference type="ARBA" id="ARBA00022694"/>
    </source>
</evidence>
<keyword evidence="10" id="KW-1185">Reference proteome</keyword>
<comment type="subunit">
    <text evidence="4">Homodimer.</text>
</comment>
<dbReference type="SUPFAM" id="SSF55120">
    <property type="entry name" value="Pseudouridine synthase"/>
    <property type="match status" value="1"/>
</dbReference>
<evidence type="ECO:0000313" key="9">
    <source>
        <dbReference type="EMBL" id="SFT54777.1"/>
    </source>
</evidence>
<dbReference type="InterPro" id="IPR020097">
    <property type="entry name" value="PsdUridine_synth_TruA_a/b_dom"/>
</dbReference>
<dbReference type="CDD" id="cd02570">
    <property type="entry name" value="PseudoU_synth_EcTruA"/>
    <property type="match status" value="1"/>
</dbReference>
<keyword evidence="2 4" id="KW-0819">tRNA processing</keyword>
<organism evidence="9 10">
    <name type="scientific">Lishizhenia tianjinensis</name>
    <dbReference type="NCBI Taxonomy" id="477690"/>
    <lineage>
        <taxon>Bacteria</taxon>
        <taxon>Pseudomonadati</taxon>
        <taxon>Bacteroidota</taxon>
        <taxon>Flavobacteriia</taxon>
        <taxon>Flavobacteriales</taxon>
        <taxon>Crocinitomicaceae</taxon>
        <taxon>Lishizhenia</taxon>
    </lineage>
</organism>
<dbReference type="Gene3D" id="3.30.70.660">
    <property type="entry name" value="Pseudouridine synthase I, catalytic domain, C-terminal subdomain"/>
    <property type="match status" value="1"/>
</dbReference>
<feature type="binding site" evidence="4 6">
    <location>
        <position position="113"/>
    </location>
    <ligand>
        <name>substrate</name>
    </ligand>
</feature>
<dbReference type="HAMAP" id="MF_00171">
    <property type="entry name" value="TruA"/>
    <property type="match status" value="1"/>
</dbReference>
<reference evidence="9 10" key="1">
    <citation type="submission" date="2016-10" db="EMBL/GenBank/DDBJ databases">
        <authorList>
            <person name="de Groot N.N."/>
        </authorList>
    </citation>
    <scope>NUCLEOTIDE SEQUENCE [LARGE SCALE GENOMIC DNA]</scope>
    <source>
        <strain evidence="9 10">CGMCC 1.7005</strain>
    </source>
</reference>
<sequence>MMQRFFFEISYNGTPYFGWQVQPKQVSVQETLENALTKLNSKQHVKVVGCGRTDTGVHAHHYIFHADLPQHFKDVEQLKYKLNKMLPPSIAIHNIFPVKDEAHARFGATNRTYRYFIRQEKNPFEVQTSTYFPKELDLEAMNKGAQYLLGRKDFTSLSKLHTDVKTNICDVRKAHWFRQENGMLVFEISADRFLRNMVRATVGTLLDVGLGKIKASDIPAILEAKDRGEAKISAPADGLYLWKIEYDWEQIKL</sequence>
<name>A0A1I6YWI0_9FLAO</name>
<feature type="domain" description="Pseudouridine synthase I TruA alpha/beta" evidence="8">
    <location>
        <begin position="10"/>
        <end position="106"/>
    </location>
</feature>
<evidence type="ECO:0000256" key="7">
    <source>
        <dbReference type="RuleBase" id="RU003792"/>
    </source>
</evidence>
<dbReference type="InterPro" id="IPR020094">
    <property type="entry name" value="TruA/RsuA/RluB/E/F_N"/>
</dbReference>
<dbReference type="Gene3D" id="3.30.70.580">
    <property type="entry name" value="Pseudouridine synthase I, catalytic domain, N-terminal subdomain"/>
    <property type="match status" value="1"/>
</dbReference>
<dbReference type="RefSeq" id="WP_317614730.1">
    <property type="nucleotide sequence ID" value="NZ_FPAS01000001.1"/>
</dbReference>
<dbReference type="InterPro" id="IPR001406">
    <property type="entry name" value="PsdUridine_synth_TruA"/>
</dbReference>
<gene>
    <name evidence="4" type="primary">truA</name>
    <name evidence="9" type="ORF">SAMN05216474_1239</name>
</gene>
<dbReference type="GO" id="GO:0031119">
    <property type="term" value="P:tRNA pseudouridine synthesis"/>
    <property type="evidence" value="ECO:0007669"/>
    <property type="project" value="UniProtKB-UniRule"/>
</dbReference>
<dbReference type="NCBIfam" id="TIGR00071">
    <property type="entry name" value="hisT_truA"/>
    <property type="match status" value="1"/>
</dbReference>
<evidence type="ECO:0000313" key="10">
    <source>
        <dbReference type="Proteomes" id="UP000236454"/>
    </source>
</evidence>
<evidence type="ECO:0000259" key="8">
    <source>
        <dbReference type="Pfam" id="PF01416"/>
    </source>
</evidence>
<evidence type="ECO:0000256" key="1">
    <source>
        <dbReference type="ARBA" id="ARBA00009375"/>
    </source>
</evidence>
<keyword evidence="3 4" id="KW-0413">Isomerase</keyword>
<dbReference type="Proteomes" id="UP000236454">
    <property type="component" value="Unassembled WGS sequence"/>
</dbReference>
<dbReference type="EC" id="5.4.99.12" evidence="4"/>
<comment type="similarity">
    <text evidence="1 4 7">Belongs to the tRNA pseudouridine synthase TruA family.</text>
</comment>
<comment type="function">
    <text evidence="4">Formation of pseudouridine at positions 38, 39 and 40 in the anticodon stem and loop of transfer RNAs.</text>
</comment>
<feature type="active site" description="Nucleophile" evidence="4 5">
    <location>
        <position position="54"/>
    </location>
</feature>
<dbReference type="PANTHER" id="PTHR11142:SF0">
    <property type="entry name" value="TRNA PSEUDOURIDINE SYNTHASE-LIKE 1"/>
    <property type="match status" value="1"/>
</dbReference>
<feature type="domain" description="Pseudouridine synthase I TruA alpha/beta" evidence="8">
    <location>
        <begin position="145"/>
        <end position="247"/>
    </location>
</feature>
<evidence type="ECO:0000256" key="5">
    <source>
        <dbReference type="PIRSR" id="PIRSR001430-1"/>
    </source>
</evidence>
<dbReference type="FunFam" id="3.30.70.580:FF:000001">
    <property type="entry name" value="tRNA pseudouridine synthase A"/>
    <property type="match status" value="1"/>
</dbReference>
<dbReference type="AlphaFoldDB" id="A0A1I6YWI0"/>
<dbReference type="Pfam" id="PF01416">
    <property type="entry name" value="PseudoU_synth_1"/>
    <property type="match status" value="2"/>
</dbReference>
<dbReference type="InterPro" id="IPR020103">
    <property type="entry name" value="PsdUridine_synth_cat_dom_sf"/>
</dbReference>
<protein>
    <recommendedName>
        <fullName evidence="4">tRNA pseudouridine synthase A</fullName>
        <ecNumber evidence="4">5.4.99.12</ecNumber>
    </recommendedName>
    <alternativeName>
        <fullName evidence="4">tRNA pseudouridine(38-40) synthase</fullName>
    </alternativeName>
    <alternativeName>
        <fullName evidence="4">tRNA pseudouridylate synthase I</fullName>
    </alternativeName>
    <alternativeName>
        <fullName evidence="4">tRNA-uridine isomerase I</fullName>
    </alternativeName>
</protein>
<evidence type="ECO:0000256" key="4">
    <source>
        <dbReference type="HAMAP-Rule" id="MF_00171"/>
    </source>
</evidence>
<accession>A0A1I6YWI0</accession>
<dbReference type="InterPro" id="IPR020095">
    <property type="entry name" value="PsdUridine_synth_TruA_C"/>
</dbReference>